<reference evidence="2 3" key="1">
    <citation type="submission" date="2019-12" db="EMBL/GenBank/DDBJ databases">
        <title>Draft genome sequence of the ascomycete Xylaria multiplex DSM 110363.</title>
        <authorList>
            <person name="Buettner E."/>
            <person name="Kellner H."/>
        </authorList>
    </citation>
    <scope>NUCLEOTIDE SEQUENCE [LARGE SCALE GENOMIC DNA]</scope>
    <source>
        <strain evidence="2 3">DSM 110363</strain>
    </source>
</reference>
<evidence type="ECO:0000313" key="2">
    <source>
        <dbReference type="EMBL" id="KAF2968366.1"/>
    </source>
</evidence>
<feature type="signal peptide" evidence="1">
    <location>
        <begin position="1"/>
        <end position="22"/>
    </location>
</feature>
<dbReference type="InParanoid" id="A0A7C8INP8"/>
<sequence length="106" mass="10984">MRVPAFLRAAVAAAVTVSPAIALAIGGDGNPAKGVALRDLGCSIDAIDACVTSTGQKSSACFGQLCAGRPIETVAKREDQCTEENLLQCAILDWNEAQACFQQLCL</sequence>
<evidence type="ECO:0000313" key="3">
    <source>
        <dbReference type="Proteomes" id="UP000481858"/>
    </source>
</evidence>
<name>A0A7C8INP8_9PEZI</name>
<keyword evidence="1" id="KW-0732">Signal</keyword>
<organism evidence="2 3">
    <name type="scientific">Xylaria multiplex</name>
    <dbReference type="NCBI Taxonomy" id="323545"/>
    <lineage>
        <taxon>Eukaryota</taxon>
        <taxon>Fungi</taxon>
        <taxon>Dikarya</taxon>
        <taxon>Ascomycota</taxon>
        <taxon>Pezizomycotina</taxon>
        <taxon>Sordariomycetes</taxon>
        <taxon>Xylariomycetidae</taxon>
        <taxon>Xylariales</taxon>
        <taxon>Xylariaceae</taxon>
        <taxon>Xylaria</taxon>
    </lineage>
</organism>
<dbReference type="OrthoDB" id="4771395at2759"/>
<gene>
    <name evidence="2" type="ORF">GQX73_g5195</name>
</gene>
<evidence type="ECO:0008006" key="4">
    <source>
        <dbReference type="Google" id="ProtNLM"/>
    </source>
</evidence>
<dbReference type="AlphaFoldDB" id="A0A7C8INP8"/>
<proteinExistence type="predicted"/>
<comment type="caution">
    <text evidence="2">The sequence shown here is derived from an EMBL/GenBank/DDBJ whole genome shotgun (WGS) entry which is preliminary data.</text>
</comment>
<keyword evidence="3" id="KW-1185">Reference proteome</keyword>
<dbReference type="Proteomes" id="UP000481858">
    <property type="component" value="Unassembled WGS sequence"/>
</dbReference>
<accession>A0A7C8INP8</accession>
<dbReference type="EMBL" id="WUBL01000052">
    <property type="protein sequence ID" value="KAF2968366.1"/>
    <property type="molecule type" value="Genomic_DNA"/>
</dbReference>
<evidence type="ECO:0000256" key="1">
    <source>
        <dbReference type="SAM" id="SignalP"/>
    </source>
</evidence>
<feature type="chain" id="PRO_5028866898" description="Extracellular membrane protein CFEM domain-containing protein" evidence="1">
    <location>
        <begin position="23"/>
        <end position="106"/>
    </location>
</feature>
<protein>
    <recommendedName>
        <fullName evidence="4">Extracellular membrane protein CFEM domain-containing protein</fullName>
    </recommendedName>
</protein>